<sequence>MSNQYFVRKTLVLQMLAALPVIASAAPYQQCDCHRGCR</sequence>
<accession>A0A1C3H5V3</accession>
<evidence type="ECO:0000256" key="1">
    <source>
        <dbReference type="SAM" id="SignalP"/>
    </source>
</evidence>
<dbReference type="EMBL" id="FKLO01000067">
    <property type="protein sequence ID" value="SAM68824.1"/>
    <property type="molecule type" value="Genomic_DNA"/>
</dbReference>
<dbReference type="Proteomes" id="UP000190837">
    <property type="component" value="Unassembled WGS sequence"/>
</dbReference>
<evidence type="ECO:0000313" key="2">
    <source>
        <dbReference type="EMBL" id="SAM68824.1"/>
    </source>
</evidence>
<feature type="signal peptide" evidence="1">
    <location>
        <begin position="1"/>
        <end position="25"/>
    </location>
</feature>
<evidence type="ECO:0000313" key="3">
    <source>
        <dbReference type="Proteomes" id="UP000190837"/>
    </source>
</evidence>
<keyword evidence="1" id="KW-0732">Signal</keyword>
<dbReference type="AlphaFoldDB" id="A0A1C3H5V3"/>
<proteinExistence type="predicted"/>
<protein>
    <submittedName>
        <fullName evidence="2">Uncharacterized protein</fullName>
    </submittedName>
</protein>
<gene>
    <name evidence="2" type="ORF">CHUV0807_1968</name>
</gene>
<reference evidence="3" key="1">
    <citation type="submission" date="2016-04" db="EMBL/GenBank/DDBJ databases">
        <authorList>
            <person name="Tagini F."/>
        </authorList>
    </citation>
    <scope>NUCLEOTIDE SEQUENCE [LARGE SCALE GENOMIC DNA]</scope>
    <source>
        <strain evidence="3">CHUV0807</strain>
    </source>
</reference>
<name>A0A1C3H5V3_9GAMM</name>
<feature type="chain" id="PRO_5008674915" evidence="1">
    <location>
        <begin position="26"/>
        <end position="38"/>
    </location>
</feature>
<organism evidence="2 3">
    <name type="scientific">Cardiobacterium hominis</name>
    <dbReference type="NCBI Taxonomy" id="2718"/>
    <lineage>
        <taxon>Bacteria</taxon>
        <taxon>Pseudomonadati</taxon>
        <taxon>Pseudomonadota</taxon>
        <taxon>Gammaproteobacteria</taxon>
        <taxon>Cardiobacteriales</taxon>
        <taxon>Cardiobacteriaceae</taxon>
        <taxon>Cardiobacterium</taxon>
    </lineage>
</organism>